<accession>A0A094SD03</accession>
<gene>
    <name evidence="1" type="ORF">GM50_15795</name>
</gene>
<name>A0A094SD03_9ZZZZ</name>
<dbReference type="AlphaFoldDB" id="A0A094SD03"/>
<protein>
    <submittedName>
        <fullName evidence="1">Uncharacterized protein</fullName>
    </submittedName>
</protein>
<dbReference type="EMBL" id="JNSK01000078">
    <property type="protein sequence ID" value="KGA15998.1"/>
    <property type="molecule type" value="Genomic_DNA"/>
</dbReference>
<evidence type="ECO:0000313" key="1">
    <source>
        <dbReference type="EMBL" id="KGA15998.1"/>
    </source>
</evidence>
<comment type="caution">
    <text evidence="1">The sequence shown here is derived from an EMBL/GenBank/DDBJ whole genome shotgun (WGS) entry which is preliminary data.</text>
</comment>
<feature type="non-terminal residue" evidence="1">
    <location>
        <position position="36"/>
    </location>
</feature>
<proteinExistence type="predicted"/>
<reference evidence="1" key="1">
    <citation type="submission" date="2014-05" db="EMBL/GenBank/DDBJ databases">
        <title>Key roles for freshwater Actinobacteria revealed by deep metagenomic sequencing.</title>
        <authorList>
            <person name="Ghai R."/>
            <person name="Mizuno C.M."/>
            <person name="Picazo A."/>
            <person name="Camacho A."/>
            <person name="Rodriguez-Valera F."/>
        </authorList>
    </citation>
    <scope>NUCLEOTIDE SEQUENCE</scope>
</reference>
<sequence>MRIHLGGSSRQSLVIARGALDAAVKGTSAATASEIS</sequence>
<organism evidence="1">
    <name type="scientific">freshwater metagenome</name>
    <dbReference type="NCBI Taxonomy" id="449393"/>
    <lineage>
        <taxon>unclassified sequences</taxon>
        <taxon>metagenomes</taxon>
        <taxon>ecological metagenomes</taxon>
    </lineage>
</organism>